<name>A0A2K3NMC1_TRIPR</name>
<reference evidence="1 2" key="1">
    <citation type="journal article" date="2014" name="Am. J. Bot.">
        <title>Genome assembly and annotation for red clover (Trifolium pratense; Fabaceae).</title>
        <authorList>
            <person name="Istvanek J."/>
            <person name="Jaros M."/>
            <person name="Krenek A."/>
            <person name="Repkova J."/>
        </authorList>
    </citation>
    <scope>NUCLEOTIDE SEQUENCE [LARGE SCALE GENOMIC DNA]</scope>
    <source>
        <strain evidence="2">cv. Tatra</strain>
        <tissue evidence="1">Young leaves</tissue>
    </source>
</reference>
<dbReference type="EMBL" id="ASHM01000214">
    <property type="protein sequence ID" value="PNY04177.1"/>
    <property type="molecule type" value="Genomic_DNA"/>
</dbReference>
<reference evidence="1 2" key="2">
    <citation type="journal article" date="2017" name="Front. Plant Sci.">
        <title>Gene Classification and Mining of Molecular Markers Useful in Red Clover (Trifolium pratense) Breeding.</title>
        <authorList>
            <person name="Istvanek J."/>
            <person name="Dluhosova J."/>
            <person name="Dluhos P."/>
            <person name="Patkova L."/>
            <person name="Nedelnik J."/>
            <person name="Repkova J."/>
        </authorList>
    </citation>
    <scope>NUCLEOTIDE SEQUENCE [LARGE SCALE GENOMIC DNA]</scope>
    <source>
        <strain evidence="2">cv. Tatra</strain>
        <tissue evidence="1">Young leaves</tissue>
    </source>
</reference>
<accession>A0A2K3NMC1</accession>
<sequence length="120" mass="13548">MVVTRHIMENRIDMMDACLGNVEATMEQIHQLLLEQNDHEGDKGDRLVVEIHVTTKAKGVTVAQCLMDRVSETGEKVGNKGVCTELEFQLPNVEFKQNCFLMELGGTRMVLGMDWRGWPA</sequence>
<protein>
    <submittedName>
        <fullName evidence="1">Uncharacterized protein</fullName>
    </submittedName>
</protein>
<comment type="caution">
    <text evidence="1">The sequence shown here is derived from an EMBL/GenBank/DDBJ whole genome shotgun (WGS) entry which is preliminary data.</text>
</comment>
<gene>
    <name evidence="1" type="ORF">L195_g000592</name>
</gene>
<dbReference type="AlphaFoldDB" id="A0A2K3NMC1"/>
<organism evidence="1 2">
    <name type="scientific">Trifolium pratense</name>
    <name type="common">Red clover</name>
    <dbReference type="NCBI Taxonomy" id="57577"/>
    <lineage>
        <taxon>Eukaryota</taxon>
        <taxon>Viridiplantae</taxon>
        <taxon>Streptophyta</taxon>
        <taxon>Embryophyta</taxon>
        <taxon>Tracheophyta</taxon>
        <taxon>Spermatophyta</taxon>
        <taxon>Magnoliopsida</taxon>
        <taxon>eudicotyledons</taxon>
        <taxon>Gunneridae</taxon>
        <taxon>Pentapetalae</taxon>
        <taxon>rosids</taxon>
        <taxon>fabids</taxon>
        <taxon>Fabales</taxon>
        <taxon>Fabaceae</taxon>
        <taxon>Papilionoideae</taxon>
        <taxon>50 kb inversion clade</taxon>
        <taxon>NPAAA clade</taxon>
        <taxon>Hologalegina</taxon>
        <taxon>IRL clade</taxon>
        <taxon>Trifolieae</taxon>
        <taxon>Trifolium</taxon>
    </lineage>
</organism>
<proteinExistence type="predicted"/>
<evidence type="ECO:0000313" key="1">
    <source>
        <dbReference type="EMBL" id="PNY04177.1"/>
    </source>
</evidence>
<evidence type="ECO:0000313" key="2">
    <source>
        <dbReference type="Proteomes" id="UP000236291"/>
    </source>
</evidence>
<dbReference type="Proteomes" id="UP000236291">
    <property type="component" value="Unassembled WGS sequence"/>
</dbReference>